<proteinExistence type="inferred from homology"/>
<evidence type="ECO:0000256" key="1">
    <source>
        <dbReference type="ARBA" id="ARBA00005447"/>
    </source>
</evidence>
<feature type="transmembrane region" description="Helical" evidence="3">
    <location>
        <begin position="40"/>
        <end position="57"/>
    </location>
</feature>
<keyword evidence="2" id="KW-1015">Disulfide bond</keyword>
<dbReference type="SUPFAM" id="SSF81778">
    <property type="entry name" value="Crustacean CHH/MIH/GIH neurohormone"/>
    <property type="match status" value="1"/>
</dbReference>
<dbReference type="PRINTS" id="PR00550">
    <property type="entry name" value="HYPRGLYCEMIC"/>
</dbReference>
<evidence type="ECO:0000256" key="3">
    <source>
        <dbReference type="SAM" id="Phobius"/>
    </source>
</evidence>
<evidence type="ECO:0000313" key="5">
    <source>
        <dbReference type="Proteomes" id="UP001497623"/>
    </source>
</evidence>
<feature type="disulfide bond" evidence="2">
    <location>
        <begin position="85"/>
        <end position="101"/>
    </location>
</feature>
<evidence type="ECO:0000256" key="2">
    <source>
        <dbReference type="PIRSR" id="PIRSR631098-51"/>
    </source>
</evidence>
<dbReference type="Gene3D" id="1.10.2010.10">
    <property type="entry name" value="Crustacean CHH/MIH/GIH neurohormone"/>
    <property type="match status" value="1"/>
</dbReference>
<feature type="disulfide bond" evidence="2">
    <location>
        <begin position="68"/>
        <end position="105"/>
    </location>
</feature>
<keyword evidence="5" id="KW-1185">Reference proteome</keyword>
<evidence type="ECO:0000313" key="4">
    <source>
        <dbReference type="EMBL" id="CAL4062301.1"/>
    </source>
</evidence>
<feature type="disulfide bond" evidence="2">
    <location>
        <begin position="88"/>
        <end position="114"/>
    </location>
</feature>
<protein>
    <submittedName>
        <fullName evidence="4">Uncharacterized protein</fullName>
    </submittedName>
</protein>
<name>A0AAV2PN67_MEGNR</name>
<dbReference type="Proteomes" id="UP001497623">
    <property type="component" value="Unassembled WGS sequence"/>
</dbReference>
<keyword evidence="3" id="KW-1133">Transmembrane helix</keyword>
<dbReference type="InterPro" id="IPR035957">
    <property type="entry name" value="Crust_neurohorm_sf"/>
</dbReference>
<sequence length="141" mass="16051">PSKSNTTLQNPTDDANVHTHFKQGMKYQATQDLTSAKRVIIVYIVVVALALVLPAEAGPWDTGSERSCGRIFGQRHIAYKVEQVCRDCENISRDYKTAHNCRKDCYTSHTYTKCLMLVLKEKSHSIVNYYMSMISMLQESK</sequence>
<dbReference type="AlphaFoldDB" id="A0AAV2PN67"/>
<organism evidence="4 5">
    <name type="scientific">Meganyctiphanes norvegica</name>
    <name type="common">Northern krill</name>
    <name type="synonym">Thysanopoda norvegica</name>
    <dbReference type="NCBI Taxonomy" id="48144"/>
    <lineage>
        <taxon>Eukaryota</taxon>
        <taxon>Metazoa</taxon>
        <taxon>Ecdysozoa</taxon>
        <taxon>Arthropoda</taxon>
        <taxon>Crustacea</taxon>
        <taxon>Multicrustacea</taxon>
        <taxon>Malacostraca</taxon>
        <taxon>Eumalacostraca</taxon>
        <taxon>Eucarida</taxon>
        <taxon>Euphausiacea</taxon>
        <taxon>Euphausiidae</taxon>
        <taxon>Meganyctiphanes</taxon>
    </lineage>
</organism>
<comment type="similarity">
    <text evidence="1">Belongs to the arthropod CHH/MIH/GIH/VIH hormone family.</text>
</comment>
<dbReference type="InterPro" id="IPR031098">
    <property type="entry name" value="Crust_neurohorm"/>
</dbReference>
<comment type="caution">
    <text evidence="4">The sequence shown here is derived from an EMBL/GenBank/DDBJ whole genome shotgun (WGS) entry which is preliminary data.</text>
</comment>
<feature type="non-terminal residue" evidence="4">
    <location>
        <position position="1"/>
    </location>
</feature>
<dbReference type="GO" id="GO:0005184">
    <property type="term" value="F:neuropeptide hormone activity"/>
    <property type="evidence" value="ECO:0007669"/>
    <property type="project" value="InterPro"/>
</dbReference>
<keyword evidence="3" id="KW-0812">Transmembrane</keyword>
<reference evidence="4 5" key="1">
    <citation type="submission" date="2024-05" db="EMBL/GenBank/DDBJ databases">
        <authorList>
            <person name="Wallberg A."/>
        </authorList>
    </citation>
    <scope>NUCLEOTIDE SEQUENCE [LARGE SCALE GENOMIC DNA]</scope>
</reference>
<keyword evidence="3" id="KW-0472">Membrane</keyword>
<dbReference type="EMBL" id="CAXKWB010000810">
    <property type="protein sequence ID" value="CAL4062301.1"/>
    <property type="molecule type" value="Genomic_DNA"/>
</dbReference>
<dbReference type="GO" id="GO:0005576">
    <property type="term" value="C:extracellular region"/>
    <property type="evidence" value="ECO:0007669"/>
    <property type="project" value="InterPro"/>
</dbReference>
<accession>A0AAV2PN67</accession>
<gene>
    <name evidence="4" type="ORF">MNOR_LOCUS2600</name>
</gene>
<dbReference type="InterPro" id="IPR001166">
    <property type="entry name" value="Hyperglycemic"/>
</dbReference>
<dbReference type="Pfam" id="PF01147">
    <property type="entry name" value="Crust_neurohorm"/>
    <property type="match status" value="1"/>
</dbReference>